<organism evidence="7 8">
    <name type="scientific">Aromatoleum diolicum</name>
    <dbReference type="NCBI Taxonomy" id="75796"/>
    <lineage>
        <taxon>Bacteria</taxon>
        <taxon>Pseudomonadati</taxon>
        <taxon>Pseudomonadota</taxon>
        <taxon>Betaproteobacteria</taxon>
        <taxon>Rhodocyclales</taxon>
        <taxon>Rhodocyclaceae</taxon>
        <taxon>Aromatoleum</taxon>
    </lineage>
</organism>
<sequence length="700" mass="78216">MNRAAHLAEYATMDSVSDRDPEIFLPAFARMDDATLLAHFRAPRPVFYFPVPDLDETRPEKIAALMSGRFEFNGETRVLPDPVDWLHNPSDDVEWHILLHKFYYAVGLGMAFSASDDPRYAWRWMELIDCWIARTPPGFIAADVTGRRVQNWIYSYHYFVTDSPRNAVSAGFHRRLLESIHEQVEFLCANLTAARNHRTLELYAIFLAAVVFPEMRRAAFWREFALVRIADNIESDLLPDGVQCELSTDYHQLVLKNYLNVRRLAALNDIPVPADMDAAIVRALEFSLHAHKPDGIVPSLSDGDARSFLELLGQGAELYARDDLRYAATAGREGTPPAQRVAHFAASGYTIVRSHWGEAGQPFADAHYLIFDCGPLGAGNHGHFDCLSFELAANGRSLVVDPGRYTYSEAGDINWRIRFRSTAAHNTVCVDGLNQTLYLPRPIKEPSRHAHGSVRHKVSGPAPDAALRERVETANLALLHGTARSHVYDAVHSRRIVFVDACYWIVSDWLDAPSEHEYALRFQLGEAAQDAVQVARDHGPRVCSPGLLIAQAQDARVEVAVEDSFVAYRYGEKLAAPRVCFSSRGACAAFDSVLLPWRDAPPDLRVTHLPLQGESGAAHAVRRAAALRIESHAAGQDVRDIWFHARDDSPGEWRFGNYRFRGRWLWLREDAAGQVLRASADAAASLERDGRVINLAGTPA</sequence>
<comment type="caution">
    <text evidence="7">The sequence shown here is derived from an EMBL/GenBank/DDBJ whole genome shotgun (WGS) entry which is preliminary data.</text>
</comment>
<evidence type="ECO:0000259" key="6">
    <source>
        <dbReference type="Pfam" id="PF16889"/>
    </source>
</evidence>
<proteinExistence type="predicted"/>
<keyword evidence="8" id="KW-1185">Reference proteome</keyword>
<comment type="subcellular location">
    <subcellularLocation>
        <location evidence="1">Periplasm</location>
    </subcellularLocation>
</comment>
<evidence type="ECO:0000313" key="7">
    <source>
        <dbReference type="EMBL" id="NMG75571.1"/>
    </source>
</evidence>
<dbReference type="SUPFAM" id="SSF48230">
    <property type="entry name" value="Chondroitin AC/alginate lyase"/>
    <property type="match status" value="1"/>
</dbReference>
<dbReference type="RefSeq" id="WP_169260726.1">
    <property type="nucleotide sequence ID" value="NZ_WTVQ01000019.1"/>
</dbReference>
<feature type="domain" description="Heparin-sulfate lyase N-terminal" evidence="6">
    <location>
        <begin position="64"/>
        <end position="320"/>
    </location>
</feature>
<evidence type="ECO:0000256" key="1">
    <source>
        <dbReference type="ARBA" id="ARBA00004418"/>
    </source>
</evidence>
<dbReference type="PANTHER" id="PTHR39210">
    <property type="entry name" value="HEPARIN-SULFATE LYASE"/>
    <property type="match status" value="1"/>
</dbReference>
<gene>
    <name evidence="7" type="ORF">GPA25_12460</name>
</gene>
<name>A0ABX1QDU1_9RHOO</name>
<reference evidence="7 8" key="1">
    <citation type="submission" date="2019-12" db="EMBL/GenBank/DDBJ databases">
        <title>Comparative genomics gives insights into the taxonomy of the Azoarcus-Aromatoleum group and reveals separate origins of nif in the plant-associated Azoarcus and non-plant-associated Aromatoleum sub-groups.</title>
        <authorList>
            <person name="Lafos M."/>
            <person name="Maluk M."/>
            <person name="Batista M."/>
            <person name="Junghare M."/>
            <person name="Carmona M."/>
            <person name="Faoro H."/>
            <person name="Cruz L.M."/>
            <person name="Battistoni F."/>
            <person name="De Souza E."/>
            <person name="Pedrosa F."/>
            <person name="Chen W.-M."/>
            <person name="Poole P.S."/>
            <person name="Dixon R.A."/>
            <person name="James E.K."/>
        </authorList>
    </citation>
    <scope>NUCLEOTIDE SEQUENCE [LARGE SCALE GENOMIC DNA]</scope>
    <source>
        <strain evidence="7 8">22Lin</strain>
    </source>
</reference>
<dbReference type="InterPro" id="IPR031680">
    <property type="entry name" value="Hepar_II_III_N"/>
</dbReference>
<dbReference type="Gene3D" id="2.70.98.70">
    <property type="match status" value="1"/>
</dbReference>
<keyword evidence="2" id="KW-0732">Signal</keyword>
<evidence type="ECO:0008006" key="9">
    <source>
        <dbReference type="Google" id="ProtNLM"/>
    </source>
</evidence>
<evidence type="ECO:0000256" key="4">
    <source>
        <dbReference type="ARBA" id="ARBA00023239"/>
    </source>
</evidence>
<dbReference type="Pfam" id="PF16889">
    <property type="entry name" value="Hepar_II_III_N"/>
    <property type="match status" value="1"/>
</dbReference>
<dbReference type="InterPro" id="IPR008929">
    <property type="entry name" value="Chondroitin_lyas"/>
</dbReference>
<keyword evidence="4" id="KW-0456">Lyase</keyword>
<evidence type="ECO:0000256" key="2">
    <source>
        <dbReference type="ARBA" id="ARBA00022729"/>
    </source>
</evidence>
<evidence type="ECO:0000256" key="3">
    <source>
        <dbReference type="ARBA" id="ARBA00022764"/>
    </source>
</evidence>
<dbReference type="Gene3D" id="1.50.10.100">
    <property type="entry name" value="Chondroitin AC/alginate lyase"/>
    <property type="match status" value="1"/>
</dbReference>
<dbReference type="PANTHER" id="PTHR39210:SF1">
    <property type="entry name" value="HEPARIN-SULFATE LYASE"/>
    <property type="match status" value="1"/>
</dbReference>
<dbReference type="Pfam" id="PF07940">
    <property type="entry name" value="Hepar_II_III_C"/>
    <property type="match status" value="1"/>
</dbReference>
<protein>
    <recommendedName>
        <fullName evidence="9">Heparin-sulfate lyase N-terminal domain-containing protein</fullName>
    </recommendedName>
</protein>
<dbReference type="EMBL" id="WTVQ01000019">
    <property type="protein sequence ID" value="NMG75571.1"/>
    <property type="molecule type" value="Genomic_DNA"/>
</dbReference>
<evidence type="ECO:0000313" key="8">
    <source>
        <dbReference type="Proteomes" id="UP000648984"/>
    </source>
</evidence>
<feature type="domain" description="Heparinase II/III-like C-terminal" evidence="5">
    <location>
        <begin position="338"/>
        <end position="585"/>
    </location>
</feature>
<dbReference type="Proteomes" id="UP000648984">
    <property type="component" value="Unassembled WGS sequence"/>
</dbReference>
<dbReference type="InterPro" id="IPR012480">
    <property type="entry name" value="Hepar_II_III_C"/>
</dbReference>
<evidence type="ECO:0000259" key="5">
    <source>
        <dbReference type="Pfam" id="PF07940"/>
    </source>
</evidence>
<keyword evidence="3" id="KW-0574">Periplasm</keyword>
<accession>A0ABX1QDU1</accession>